<dbReference type="Proteomes" id="UP000321172">
    <property type="component" value="Chromosome"/>
</dbReference>
<evidence type="ECO:0000313" key="1">
    <source>
        <dbReference type="EMBL" id="QEA17403.1"/>
    </source>
</evidence>
<organism evidence="1 2">
    <name type="scientific">Novosphingobium ginsenosidimutans</name>
    <dbReference type="NCBI Taxonomy" id="1176536"/>
    <lineage>
        <taxon>Bacteria</taxon>
        <taxon>Pseudomonadati</taxon>
        <taxon>Pseudomonadota</taxon>
        <taxon>Alphaproteobacteria</taxon>
        <taxon>Sphingomonadales</taxon>
        <taxon>Sphingomonadaceae</taxon>
        <taxon>Novosphingobium</taxon>
    </lineage>
</organism>
<evidence type="ECO:0008006" key="3">
    <source>
        <dbReference type="Google" id="ProtNLM"/>
    </source>
</evidence>
<sequence>MDPAAVLSAVLDWWREAGVDHAFADDPRTWLADPAAAEAAPERTVAPPPEPLRAVPKTPVVERLPGLDALPMTLAEFQQWWLNEPSLDGGHVAGRVPPRGVEGAPLMVLVDHPEAEDGEMLLSGPQGRLLAAMFTAMGIGPEAAYIAACLPRHMPLPDWAALDAAGLGEVVRHHVLLARPQRLLVFGRHISPLLGHDPAKSAEPLQQFVHENASIPLMVGPGLANLAGRPRSKAGLWQAWLDWTG</sequence>
<dbReference type="KEGG" id="ngf:FRF71_00400"/>
<dbReference type="OrthoDB" id="5290748at2"/>
<dbReference type="EMBL" id="CP042345">
    <property type="protein sequence ID" value="QEA17403.1"/>
    <property type="molecule type" value="Genomic_DNA"/>
</dbReference>
<dbReference type="AlphaFoldDB" id="A0A5B8S7L2"/>
<accession>A0A5B8S7L2</accession>
<protein>
    <recommendedName>
        <fullName evidence="3">Uracil-DNA glycosylase</fullName>
    </recommendedName>
</protein>
<gene>
    <name evidence="1" type="ORF">FRF71_00400</name>
</gene>
<dbReference type="SUPFAM" id="SSF52141">
    <property type="entry name" value="Uracil-DNA glycosylase-like"/>
    <property type="match status" value="1"/>
</dbReference>
<name>A0A5B8S7L2_9SPHN</name>
<proteinExistence type="predicted"/>
<keyword evidence="2" id="KW-1185">Reference proteome</keyword>
<evidence type="ECO:0000313" key="2">
    <source>
        <dbReference type="Proteomes" id="UP000321172"/>
    </source>
</evidence>
<dbReference type="InterPro" id="IPR036895">
    <property type="entry name" value="Uracil-DNA_glycosylase-like_sf"/>
</dbReference>
<dbReference type="Gene3D" id="3.40.470.10">
    <property type="entry name" value="Uracil-DNA glycosylase-like domain"/>
    <property type="match status" value="1"/>
</dbReference>
<reference evidence="1 2" key="1">
    <citation type="journal article" date="2013" name="J. Microbiol. Biotechnol.">
        <title>Novosphingobium ginsenosidimutans sp. nov., with the ability to convert ginsenoside.</title>
        <authorList>
            <person name="Kim J.K."/>
            <person name="He D."/>
            <person name="Liu Q.M."/>
            <person name="Park H.Y."/>
            <person name="Jung M.S."/>
            <person name="Yoon M.H."/>
            <person name="Kim S.C."/>
            <person name="Im W.T."/>
        </authorList>
    </citation>
    <scope>NUCLEOTIDE SEQUENCE [LARGE SCALE GENOMIC DNA]</scope>
    <source>
        <strain evidence="1 2">FW-6</strain>
    </source>
</reference>